<organism evidence="3 4">
    <name type="scientific">Streptococcus pluranimalium</name>
    <dbReference type="NCBI Taxonomy" id="82348"/>
    <lineage>
        <taxon>Bacteria</taxon>
        <taxon>Bacillati</taxon>
        <taxon>Bacillota</taxon>
        <taxon>Bacilli</taxon>
        <taxon>Lactobacillales</taxon>
        <taxon>Streptococcaceae</taxon>
        <taxon>Streptococcus</taxon>
    </lineage>
</organism>
<proteinExistence type="predicted"/>
<keyword evidence="1" id="KW-1133">Transmembrane helix</keyword>
<evidence type="ECO:0000256" key="1">
    <source>
        <dbReference type="SAM" id="Phobius"/>
    </source>
</evidence>
<evidence type="ECO:0000256" key="2">
    <source>
        <dbReference type="SAM" id="SignalP"/>
    </source>
</evidence>
<reference evidence="3 4" key="1">
    <citation type="submission" date="2017-12" db="EMBL/GenBank/DDBJ databases">
        <authorList>
            <person name="Hurst M.R.H."/>
        </authorList>
    </citation>
    <scope>NUCLEOTIDE SEQUENCE [LARGE SCALE GENOMIC DNA]</scope>
    <source>
        <strain evidence="3 4">TH11417</strain>
    </source>
</reference>
<feature type="chain" id="PRO_5014849873" evidence="2">
    <location>
        <begin position="23"/>
        <end position="155"/>
    </location>
</feature>
<feature type="signal peptide" evidence="2">
    <location>
        <begin position="1"/>
        <end position="22"/>
    </location>
</feature>
<dbReference type="KEGG" id="splr:C0J00_04025"/>
<feature type="transmembrane region" description="Helical" evidence="1">
    <location>
        <begin position="124"/>
        <end position="145"/>
    </location>
</feature>
<keyword evidence="1" id="KW-0812">Transmembrane</keyword>
<sequence length="155" mass="17858">MKKSFLIVAVICFLLKAPLVYSDGLKDNSLQFDSERISQKEVLDTGFQPGYVSQLFKEDAHNQLQKIDQDRQKMRQKRDRDLFTTKKMMANQGEVTKLFTEQDDRQYTMTSEPVEDVGVSASQVAYIILISIVIIVSSIVTYLFYQKSNESLLEE</sequence>
<reference evidence="3 4" key="2">
    <citation type="submission" date="2018-02" db="EMBL/GenBank/DDBJ databases">
        <title>Whole genome sequencing analysis of Streptococcus pluranimalium isolated from cattle infected mastitis in China.</title>
        <authorList>
            <person name="Zhang J.-R."/>
            <person name="Hu G.-Z."/>
        </authorList>
    </citation>
    <scope>NUCLEOTIDE SEQUENCE [LARGE SCALE GENOMIC DNA]</scope>
    <source>
        <strain evidence="3 4">TH11417</strain>
    </source>
</reference>
<dbReference type="NCBIfam" id="TIGR03927">
    <property type="entry name" value="T7SS_EssA_Firm"/>
    <property type="match status" value="1"/>
</dbReference>
<accession>A0A2L0D444</accession>
<dbReference type="AlphaFoldDB" id="A0A2L0D444"/>
<dbReference type="Proteomes" id="UP000238956">
    <property type="component" value="Chromosome"/>
</dbReference>
<keyword evidence="2" id="KW-0732">Signal</keyword>
<dbReference type="OrthoDB" id="2221885at2"/>
<protein>
    <submittedName>
        <fullName evidence="3">Type VII secretion protein EssA</fullName>
    </submittedName>
</protein>
<gene>
    <name evidence="3" type="primary">essA</name>
    <name evidence="3" type="ORF">C0J00_04025</name>
</gene>
<dbReference type="InterPro" id="IPR018920">
    <property type="entry name" value="EssA/YueC"/>
</dbReference>
<evidence type="ECO:0000313" key="3">
    <source>
        <dbReference type="EMBL" id="AUW96341.1"/>
    </source>
</evidence>
<evidence type="ECO:0000313" key="4">
    <source>
        <dbReference type="Proteomes" id="UP000238956"/>
    </source>
</evidence>
<dbReference type="EMBL" id="CP025536">
    <property type="protein sequence ID" value="AUW96341.1"/>
    <property type="molecule type" value="Genomic_DNA"/>
</dbReference>
<keyword evidence="1" id="KW-0472">Membrane</keyword>
<dbReference type="RefSeq" id="WP_104967673.1">
    <property type="nucleotide sequence ID" value="NZ_CP025536.1"/>
</dbReference>
<name>A0A2L0D444_9STRE</name>
<dbReference type="GeneID" id="98393076"/>
<keyword evidence="4" id="KW-1185">Reference proteome</keyword>